<dbReference type="EMBL" id="JAALHA020000001">
    <property type="protein sequence ID" value="MDR9893083.1"/>
    <property type="molecule type" value="Genomic_DNA"/>
</dbReference>
<dbReference type="RefSeq" id="WP_208344491.1">
    <property type="nucleotide sequence ID" value="NZ_CAWQFN010000508.1"/>
</dbReference>
<dbReference type="AlphaFoldDB" id="A0AAP5I4P8"/>
<dbReference type="Pfam" id="PF14706">
    <property type="entry name" value="Tnp_DNA_bind"/>
    <property type="match status" value="1"/>
</dbReference>
<dbReference type="SUPFAM" id="SSF53098">
    <property type="entry name" value="Ribonuclease H-like"/>
    <property type="match status" value="1"/>
</dbReference>
<evidence type="ECO:0000259" key="1">
    <source>
        <dbReference type="Pfam" id="PF14706"/>
    </source>
</evidence>
<dbReference type="InterPro" id="IPR014735">
    <property type="entry name" value="Transposase_Tn5-like_N"/>
</dbReference>
<accession>A0AAP5I4P8</accession>
<evidence type="ECO:0000313" key="3">
    <source>
        <dbReference type="Proteomes" id="UP000667802"/>
    </source>
</evidence>
<dbReference type="Gene3D" id="1.10.246.40">
    <property type="entry name" value="Tn5 transposase, domain 1"/>
    <property type="match status" value="1"/>
</dbReference>
<organism evidence="2 3">
    <name type="scientific">Aetokthonos hydrillicola Thurmond2011</name>
    <dbReference type="NCBI Taxonomy" id="2712845"/>
    <lineage>
        <taxon>Bacteria</taxon>
        <taxon>Bacillati</taxon>
        <taxon>Cyanobacteriota</taxon>
        <taxon>Cyanophyceae</taxon>
        <taxon>Nostocales</taxon>
        <taxon>Hapalosiphonaceae</taxon>
        <taxon>Aetokthonos</taxon>
    </lineage>
</organism>
<dbReference type="InterPro" id="IPR012337">
    <property type="entry name" value="RNaseH-like_sf"/>
</dbReference>
<gene>
    <name evidence="2" type="ORF">G7B40_000585</name>
</gene>
<dbReference type="Proteomes" id="UP000667802">
    <property type="component" value="Unassembled WGS sequence"/>
</dbReference>
<protein>
    <submittedName>
        <fullName evidence="2">Transposase</fullName>
    </submittedName>
</protein>
<feature type="domain" description="Transposase Tn5-like N-terminal" evidence="1">
    <location>
        <begin position="10"/>
        <end position="66"/>
    </location>
</feature>
<sequence>MKSEERKIIWVLEELKSANLADKRRNQRFIKIVEDLSVQPNESIPLAGRDPAAVQAIYEFWANRRIKRQQFCDRIEPI</sequence>
<reference evidence="3" key="1">
    <citation type="journal article" date="2021" name="Science">
        <title>Hunting the eagle killer: A cyanobacterial neurotoxin causes vacuolar myelinopathy.</title>
        <authorList>
            <person name="Breinlinger S."/>
            <person name="Phillips T.J."/>
            <person name="Haram B.N."/>
            <person name="Mares J."/>
            <person name="Martinez Yerena J.A."/>
            <person name="Hrouzek P."/>
            <person name="Sobotka R."/>
            <person name="Henderson W.M."/>
            <person name="Schmieder P."/>
            <person name="Williams S.M."/>
            <person name="Lauderdale J.D."/>
            <person name="Wilde H.D."/>
            <person name="Gerrin W."/>
            <person name="Kust A."/>
            <person name="Washington J.W."/>
            <person name="Wagner C."/>
            <person name="Geier B."/>
            <person name="Liebeke M."/>
            <person name="Enke H."/>
            <person name="Niedermeyer T.H.J."/>
            <person name="Wilde S.B."/>
        </authorList>
    </citation>
    <scope>NUCLEOTIDE SEQUENCE [LARGE SCALE GENOMIC DNA]</scope>
    <source>
        <strain evidence="3">Thurmond2011</strain>
    </source>
</reference>
<keyword evidence="3" id="KW-1185">Reference proteome</keyword>
<dbReference type="InterPro" id="IPR038215">
    <property type="entry name" value="TN5-like_N_sf"/>
</dbReference>
<proteinExistence type="predicted"/>
<evidence type="ECO:0000313" key="2">
    <source>
        <dbReference type="EMBL" id="MDR9893083.1"/>
    </source>
</evidence>
<name>A0AAP5I4P8_9CYAN</name>
<comment type="caution">
    <text evidence="2">The sequence shown here is derived from an EMBL/GenBank/DDBJ whole genome shotgun (WGS) entry which is preliminary data.</text>
</comment>